<keyword evidence="9" id="KW-0833">Ubl conjugation pathway</keyword>
<dbReference type="AlphaFoldDB" id="A0A9N7V7G0"/>
<evidence type="ECO:0000256" key="2">
    <source>
        <dbReference type="ARBA" id="ARBA00004496"/>
    </source>
</evidence>
<organism evidence="16 17">
    <name type="scientific">Pleuronectes platessa</name>
    <name type="common">European plaice</name>
    <dbReference type="NCBI Taxonomy" id="8262"/>
    <lineage>
        <taxon>Eukaryota</taxon>
        <taxon>Metazoa</taxon>
        <taxon>Chordata</taxon>
        <taxon>Craniata</taxon>
        <taxon>Vertebrata</taxon>
        <taxon>Euteleostomi</taxon>
        <taxon>Actinopterygii</taxon>
        <taxon>Neopterygii</taxon>
        <taxon>Teleostei</taxon>
        <taxon>Neoteleostei</taxon>
        <taxon>Acanthomorphata</taxon>
        <taxon>Carangaria</taxon>
        <taxon>Pleuronectiformes</taxon>
        <taxon>Pleuronectoidei</taxon>
        <taxon>Pleuronectidae</taxon>
        <taxon>Pleuronectes</taxon>
    </lineage>
</organism>
<evidence type="ECO:0000313" key="17">
    <source>
        <dbReference type="Proteomes" id="UP001153269"/>
    </source>
</evidence>
<keyword evidence="7 13" id="KW-0863">Zinc-finger</keyword>
<dbReference type="InterPro" id="IPR047147">
    <property type="entry name" value="FBX5_43"/>
</dbReference>
<protein>
    <recommendedName>
        <fullName evidence="15">ZBR-type domain-containing protein</fullName>
    </recommendedName>
</protein>
<feature type="compositionally biased region" description="Polar residues" evidence="14">
    <location>
        <begin position="172"/>
        <end position="194"/>
    </location>
</feature>
<keyword evidence="5" id="KW-0132">Cell division</keyword>
<dbReference type="PROSITE" id="PS51872">
    <property type="entry name" value="ZF_ZBR"/>
    <property type="match status" value="1"/>
</dbReference>
<dbReference type="InterPro" id="IPR036047">
    <property type="entry name" value="F-box-like_dom_sf"/>
</dbReference>
<feature type="region of interest" description="Disordered" evidence="14">
    <location>
        <begin position="120"/>
        <end position="204"/>
    </location>
</feature>
<dbReference type="EMBL" id="CADEAL010003938">
    <property type="protein sequence ID" value="CAB1447196.1"/>
    <property type="molecule type" value="Genomic_DNA"/>
</dbReference>
<sequence>MKESHIPGRAAPGGFFISAAEHQVTSPLGSAGEQLGFTPDNDTSSRNLHTSCRVHPKKATMKCPRYDTTRVCNMEKSADNVAAVVAKVPHVKASPVKEPVPIKPHFPPAPVTRVLFSLNNDTRPVHNKENSSSRDHDRTLDEGLEDSGYLSQHNSQIDEHHGDEEDDHSQGRSRSSLSLCVTHQERTISPNSSPAKCKAGHRVVAASTPVARPRRRILSSTPCDSHSDPNLPILKFQRAVCEELAKNYRKNKRYDWSIVTKVAEDHLLDRVIGGKMGREYVDMFANLLSRNMRCILSNILALLGDMDLISCKRVSRTWRRIISEDTSTTNRCLQTGESLRESMSSLSQNDSGLTRDVGVSRVVLSCIQTRASSTVSSSSSSSSTSSRVHRRTPPSHKGNTPHSECTRFTEFTKAARNLKQHESLRCCKRCGSPATHSSEIQRATCTRLNCLFDFCTCCQETFHGSTPCRTVESRSHFVTSRATPVLPGSARSKRNVRRL</sequence>
<evidence type="ECO:0000256" key="9">
    <source>
        <dbReference type="ARBA" id="ARBA00022786"/>
    </source>
</evidence>
<feature type="compositionally biased region" description="Basic and acidic residues" evidence="14">
    <location>
        <begin position="123"/>
        <end position="141"/>
    </location>
</feature>
<dbReference type="Proteomes" id="UP001153269">
    <property type="component" value="Unassembled WGS sequence"/>
</dbReference>
<dbReference type="Pfam" id="PF00646">
    <property type="entry name" value="F-box"/>
    <property type="match status" value="1"/>
</dbReference>
<name>A0A9N7V7G0_PLEPL</name>
<dbReference type="GO" id="GO:0005634">
    <property type="term" value="C:nucleus"/>
    <property type="evidence" value="ECO:0007669"/>
    <property type="project" value="UniProtKB-SubCell"/>
</dbReference>
<keyword evidence="4" id="KW-0963">Cytoplasm</keyword>
<evidence type="ECO:0000313" key="16">
    <source>
        <dbReference type="EMBL" id="CAB1447196.1"/>
    </source>
</evidence>
<evidence type="ECO:0000256" key="5">
    <source>
        <dbReference type="ARBA" id="ARBA00022618"/>
    </source>
</evidence>
<comment type="subcellular location">
    <subcellularLocation>
        <location evidence="2">Cytoplasm</location>
    </subcellularLocation>
    <subcellularLocation>
        <location evidence="1">Nucleus</location>
    </subcellularLocation>
</comment>
<feature type="compositionally biased region" description="Low complexity" evidence="14">
    <location>
        <begin position="374"/>
        <end position="386"/>
    </location>
</feature>
<gene>
    <name evidence="16" type="ORF">PLEPLA_LOCUS34891</name>
</gene>
<dbReference type="SUPFAM" id="SSF81383">
    <property type="entry name" value="F-box domain"/>
    <property type="match status" value="1"/>
</dbReference>
<keyword evidence="8" id="KW-0498">Mitosis</keyword>
<evidence type="ECO:0000256" key="1">
    <source>
        <dbReference type="ARBA" id="ARBA00004123"/>
    </source>
</evidence>
<comment type="caution">
    <text evidence="16">The sequence shown here is derived from an EMBL/GenBank/DDBJ whole genome shotgun (WGS) entry which is preliminary data.</text>
</comment>
<evidence type="ECO:0000256" key="12">
    <source>
        <dbReference type="ARBA" id="ARBA00023306"/>
    </source>
</evidence>
<dbReference type="Gene3D" id="2.20.25.20">
    <property type="match status" value="1"/>
</dbReference>
<evidence type="ECO:0000256" key="6">
    <source>
        <dbReference type="ARBA" id="ARBA00022723"/>
    </source>
</evidence>
<dbReference type="Gene3D" id="1.20.1280.50">
    <property type="match status" value="1"/>
</dbReference>
<dbReference type="InterPro" id="IPR044064">
    <property type="entry name" value="ZF_ZBR"/>
</dbReference>
<evidence type="ECO:0000256" key="4">
    <source>
        <dbReference type="ARBA" id="ARBA00022490"/>
    </source>
</evidence>
<proteinExistence type="predicted"/>
<keyword evidence="17" id="KW-1185">Reference proteome</keyword>
<evidence type="ECO:0000256" key="8">
    <source>
        <dbReference type="ARBA" id="ARBA00022776"/>
    </source>
</evidence>
<dbReference type="InterPro" id="IPR001810">
    <property type="entry name" value="F-box_dom"/>
</dbReference>
<dbReference type="PANTHER" id="PTHR15493">
    <property type="entry name" value="F-BOX ONLY PROTEIN 5 AND 43"/>
    <property type="match status" value="1"/>
</dbReference>
<feature type="domain" description="ZBR-type" evidence="15">
    <location>
        <begin position="423"/>
        <end position="471"/>
    </location>
</feature>
<dbReference type="GO" id="GO:0008270">
    <property type="term" value="F:zinc ion binding"/>
    <property type="evidence" value="ECO:0007669"/>
    <property type="project" value="UniProtKB-KW"/>
</dbReference>
<keyword evidence="12" id="KW-0131">Cell cycle</keyword>
<reference evidence="16" key="1">
    <citation type="submission" date="2020-03" db="EMBL/GenBank/DDBJ databases">
        <authorList>
            <person name="Weist P."/>
        </authorList>
    </citation>
    <scope>NUCLEOTIDE SEQUENCE</scope>
</reference>
<evidence type="ECO:0000256" key="10">
    <source>
        <dbReference type="ARBA" id="ARBA00022833"/>
    </source>
</evidence>
<evidence type="ECO:0000256" key="14">
    <source>
        <dbReference type="SAM" id="MobiDB-lite"/>
    </source>
</evidence>
<dbReference type="GO" id="GO:0045835">
    <property type="term" value="P:negative regulation of meiotic nuclear division"/>
    <property type="evidence" value="ECO:0007669"/>
    <property type="project" value="InterPro"/>
</dbReference>
<evidence type="ECO:0000256" key="13">
    <source>
        <dbReference type="PROSITE-ProRule" id="PRU01220"/>
    </source>
</evidence>
<keyword evidence="6" id="KW-0479">Metal-binding</keyword>
<dbReference type="GO" id="GO:0005737">
    <property type="term" value="C:cytoplasm"/>
    <property type="evidence" value="ECO:0007669"/>
    <property type="project" value="UniProtKB-SubCell"/>
</dbReference>
<keyword evidence="10" id="KW-0862">Zinc</keyword>
<dbReference type="GO" id="GO:0007088">
    <property type="term" value="P:regulation of mitotic nuclear division"/>
    <property type="evidence" value="ECO:0007669"/>
    <property type="project" value="InterPro"/>
</dbReference>
<dbReference type="PANTHER" id="PTHR15493:SF8">
    <property type="entry name" value="F-BOX ONLY PROTEIN 5"/>
    <property type="match status" value="1"/>
</dbReference>
<comment type="pathway">
    <text evidence="3">Protein modification; protein ubiquitination.</text>
</comment>
<dbReference type="GO" id="GO:0051301">
    <property type="term" value="P:cell division"/>
    <property type="evidence" value="ECO:0007669"/>
    <property type="project" value="UniProtKB-KW"/>
</dbReference>
<accession>A0A9N7V7G0</accession>
<evidence type="ECO:0000256" key="3">
    <source>
        <dbReference type="ARBA" id="ARBA00004906"/>
    </source>
</evidence>
<evidence type="ECO:0000256" key="7">
    <source>
        <dbReference type="ARBA" id="ARBA00022771"/>
    </source>
</evidence>
<evidence type="ECO:0000259" key="15">
    <source>
        <dbReference type="PROSITE" id="PS51872"/>
    </source>
</evidence>
<keyword evidence="11" id="KW-0539">Nucleus</keyword>
<evidence type="ECO:0000256" key="11">
    <source>
        <dbReference type="ARBA" id="ARBA00023242"/>
    </source>
</evidence>
<feature type="region of interest" description="Disordered" evidence="14">
    <location>
        <begin position="374"/>
        <end position="404"/>
    </location>
</feature>